<feature type="compositionally biased region" description="Polar residues" evidence="1">
    <location>
        <begin position="245"/>
        <end position="267"/>
    </location>
</feature>
<reference evidence="3" key="1">
    <citation type="submission" date="2016-11" db="UniProtKB">
        <authorList>
            <consortium name="WormBaseParasite"/>
        </authorList>
    </citation>
    <scope>IDENTIFICATION</scope>
</reference>
<dbReference type="AlphaFoldDB" id="A0A1I7YZC3"/>
<evidence type="ECO:0000313" key="2">
    <source>
        <dbReference type="Proteomes" id="UP000095287"/>
    </source>
</evidence>
<evidence type="ECO:0000256" key="1">
    <source>
        <dbReference type="SAM" id="MobiDB-lite"/>
    </source>
</evidence>
<name>A0A1I7YZC3_9BILA</name>
<protein>
    <submittedName>
        <fullName evidence="3">G_PROTEIN_RECEP_F1_2 domain-containing protein</fullName>
    </submittedName>
</protein>
<dbReference type="WBParaSite" id="L893_g21236.t1">
    <property type="protein sequence ID" value="L893_g21236.t1"/>
    <property type="gene ID" value="L893_g21236"/>
</dbReference>
<accession>A0A1I7YZC3</accession>
<organism evidence="2 3">
    <name type="scientific">Steinernema glaseri</name>
    <dbReference type="NCBI Taxonomy" id="37863"/>
    <lineage>
        <taxon>Eukaryota</taxon>
        <taxon>Metazoa</taxon>
        <taxon>Ecdysozoa</taxon>
        <taxon>Nematoda</taxon>
        <taxon>Chromadorea</taxon>
        <taxon>Rhabditida</taxon>
        <taxon>Tylenchina</taxon>
        <taxon>Panagrolaimomorpha</taxon>
        <taxon>Strongyloidoidea</taxon>
        <taxon>Steinernematidae</taxon>
        <taxon>Steinernema</taxon>
    </lineage>
</organism>
<proteinExistence type="predicted"/>
<keyword evidence="2" id="KW-1185">Reference proteome</keyword>
<evidence type="ECO:0000313" key="3">
    <source>
        <dbReference type="WBParaSite" id="L893_g21236.t1"/>
    </source>
</evidence>
<feature type="region of interest" description="Disordered" evidence="1">
    <location>
        <begin position="210"/>
        <end position="267"/>
    </location>
</feature>
<dbReference type="Proteomes" id="UP000095287">
    <property type="component" value="Unplaced"/>
</dbReference>
<dbReference type="PROSITE" id="PS51257">
    <property type="entry name" value="PROKAR_LIPOPROTEIN"/>
    <property type="match status" value="1"/>
</dbReference>
<sequence length="307" mass="34453">MGISRLRALITAVTIVGCFMKWPTLVDALSINLKLSRLAIPTEWAFVFVLWESHPLWTVLLYHKVSWESSSVLRRDSNSRCRALISSRPCVFPLRATWFQNFCAVRDNCAAHFALRICFMMNTMKTEADEVPLHQNPLDSSKALPDAIVELLAKQAMIWPTMSTNQLLQQTAAATLMQQLLPANLLTHESLRRIVNIPASISMPVASSVAASRETSNMGKKRGSASPDHYSDDDSAAKRSRHSAETVNPSTSHSGTSSLLIELNNQNPRNREKMLRCKWRPMISPLPQARTGLRMLDLVPDDFAPWM</sequence>